<gene>
    <name evidence="1" type="ORF">Hyperionvirus3_62</name>
</gene>
<accession>A0A3G5A6N1</accession>
<reference evidence="1" key="1">
    <citation type="submission" date="2018-10" db="EMBL/GenBank/DDBJ databases">
        <title>Hidden diversity of soil giant viruses.</title>
        <authorList>
            <person name="Schulz F."/>
            <person name="Alteio L."/>
            <person name="Goudeau D."/>
            <person name="Ryan E.M."/>
            <person name="Malmstrom R.R."/>
            <person name="Blanchard J."/>
            <person name="Woyke T."/>
        </authorList>
    </citation>
    <scope>NUCLEOTIDE SEQUENCE</scope>
    <source>
        <strain evidence="1">HYV1</strain>
    </source>
</reference>
<protein>
    <submittedName>
        <fullName evidence="1">Uncharacterized protein</fullName>
    </submittedName>
</protein>
<proteinExistence type="predicted"/>
<organism evidence="1">
    <name type="scientific">Hyperionvirus sp</name>
    <dbReference type="NCBI Taxonomy" id="2487770"/>
    <lineage>
        <taxon>Viruses</taxon>
        <taxon>Varidnaviria</taxon>
        <taxon>Bamfordvirae</taxon>
        <taxon>Nucleocytoviricota</taxon>
        <taxon>Megaviricetes</taxon>
        <taxon>Imitervirales</taxon>
        <taxon>Mimiviridae</taxon>
        <taxon>Klosneuvirinae</taxon>
    </lineage>
</organism>
<evidence type="ECO:0000313" key="1">
    <source>
        <dbReference type="EMBL" id="AYV82916.1"/>
    </source>
</evidence>
<name>A0A3G5A6N1_9VIRU</name>
<sequence length="77" mass="9508">MIHLSLFVTLDNLPMTSNRFDINIFNESPLDLSGDKHIEHLFSQNQNYTFRDIQYTLDIYFYNRFRFHYLKYMYNNV</sequence>
<dbReference type="EMBL" id="MK072385">
    <property type="protein sequence ID" value="AYV82916.1"/>
    <property type="molecule type" value="Genomic_DNA"/>
</dbReference>